<evidence type="ECO:0000256" key="1">
    <source>
        <dbReference type="SAM" id="Phobius"/>
    </source>
</evidence>
<dbReference type="Proteomes" id="UP001610563">
    <property type="component" value="Unassembled WGS sequence"/>
</dbReference>
<name>A0ABR4FN49_9EURO</name>
<reference evidence="2 3" key="1">
    <citation type="submission" date="2024-07" db="EMBL/GenBank/DDBJ databases">
        <title>Section-level genome sequencing and comparative genomics of Aspergillus sections Usti and Cavernicolus.</title>
        <authorList>
            <consortium name="Lawrence Berkeley National Laboratory"/>
            <person name="Nybo J.L."/>
            <person name="Vesth T.C."/>
            <person name="Theobald S."/>
            <person name="Frisvad J.C."/>
            <person name="Larsen T.O."/>
            <person name="Kjaerboelling I."/>
            <person name="Rothschild-Mancinelli K."/>
            <person name="Lyhne E.K."/>
            <person name="Kogle M.E."/>
            <person name="Barry K."/>
            <person name="Clum A."/>
            <person name="Na H."/>
            <person name="Ledsgaard L."/>
            <person name="Lin J."/>
            <person name="Lipzen A."/>
            <person name="Kuo A."/>
            <person name="Riley R."/>
            <person name="Mondo S."/>
            <person name="Labutti K."/>
            <person name="Haridas S."/>
            <person name="Pangalinan J."/>
            <person name="Salamov A.A."/>
            <person name="Simmons B.A."/>
            <person name="Magnuson J.K."/>
            <person name="Chen J."/>
            <person name="Drula E."/>
            <person name="Henrissat B."/>
            <person name="Wiebenga A."/>
            <person name="Lubbers R.J."/>
            <person name="Gomes A.C."/>
            <person name="Makela M.R."/>
            <person name="Stajich J."/>
            <person name="Grigoriev I.V."/>
            <person name="Mortensen U.H."/>
            <person name="De Vries R.P."/>
            <person name="Baker S.E."/>
            <person name="Andersen M.R."/>
        </authorList>
    </citation>
    <scope>NUCLEOTIDE SEQUENCE [LARGE SCALE GENOMIC DNA]</scope>
    <source>
        <strain evidence="2 3">CBS 209.92</strain>
    </source>
</reference>
<gene>
    <name evidence="2" type="ORF">BJX66DRAFT_83412</name>
</gene>
<dbReference type="EMBL" id="JBFTWV010000170">
    <property type="protein sequence ID" value="KAL2784687.1"/>
    <property type="molecule type" value="Genomic_DNA"/>
</dbReference>
<comment type="caution">
    <text evidence="2">The sequence shown here is derived from an EMBL/GenBank/DDBJ whole genome shotgun (WGS) entry which is preliminary data.</text>
</comment>
<accession>A0ABR4FN49</accession>
<protein>
    <submittedName>
        <fullName evidence="2">Uncharacterized protein</fullName>
    </submittedName>
</protein>
<keyword evidence="1" id="KW-1133">Transmembrane helix</keyword>
<proteinExistence type="predicted"/>
<keyword evidence="3" id="KW-1185">Reference proteome</keyword>
<evidence type="ECO:0000313" key="3">
    <source>
        <dbReference type="Proteomes" id="UP001610563"/>
    </source>
</evidence>
<sequence>MCQAIEQSRTYDHRVWRTGLPVRSAVLKPHAGRLVVWWVTTCESLLLYVFTFFCFWAIESFFGLLPAVRLSVFNARSCSPLGECLWNSTEQPWLLISFLFAGRASACVLLHDPYLAIAYWGELYSARKKFIGLNPDAKLT</sequence>
<keyword evidence="1" id="KW-0472">Membrane</keyword>
<evidence type="ECO:0000313" key="2">
    <source>
        <dbReference type="EMBL" id="KAL2784687.1"/>
    </source>
</evidence>
<feature type="transmembrane region" description="Helical" evidence="1">
    <location>
        <begin position="34"/>
        <end position="58"/>
    </location>
</feature>
<keyword evidence="1" id="KW-0812">Transmembrane</keyword>
<organism evidence="2 3">
    <name type="scientific">Aspergillus keveii</name>
    <dbReference type="NCBI Taxonomy" id="714993"/>
    <lineage>
        <taxon>Eukaryota</taxon>
        <taxon>Fungi</taxon>
        <taxon>Dikarya</taxon>
        <taxon>Ascomycota</taxon>
        <taxon>Pezizomycotina</taxon>
        <taxon>Eurotiomycetes</taxon>
        <taxon>Eurotiomycetidae</taxon>
        <taxon>Eurotiales</taxon>
        <taxon>Aspergillaceae</taxon>
        <taxon>Aspergillus</taxon>
        <taxon>Aspergillus subgen. Nidulantes</taxon>
    </lineage>
</organism>